<proteinExistence type="predicted"/>
<evidence type="ECO:0000313" key="1">
    <source>
        <dbReference type="EMBL" id="GER53522.1"/>
    </source>
</evidence>
<gene>
    <name evidence="1" type="ORF">STAS_31057</name>
</gene>
<sequence length="185" mass="21100">MRTGIYDGLSTTLTRKPSSFPSSSSSFAISLADVTAESLQLFTSIEFSVLFASYLQSFITNRFQKPFRNPQLDEPGGADHSVLWEYSQLKRSNLKQRSFSSKFTTEFKFFAMNCQYSRVWVEFARSPPTTTIDNGRPLQFLEICNPISSKSRWQSCSPNTLFRNKFQLLSSSKKPTSRPQEPLNS</sequence>
<keyword evidence="2" id="KW-1185">Reference proteome</keyword>
<dbReference type="AlphaFoldDB" id="A0A5A7R7Y7"/>
<reference evidence="2" key="1">
    <citation type="journal article" date="2019" name="Curr. Biol.">
        <title>Genome Sequence of Striga asiatica Provides Insight into the Evolution of Plant Parasitism.</title>
        <authorList>
            <person name="Yoshida S."/>
            <person name="Kim S."/>
            <person name="Wafula E.K."/>
            <person name="Tanskanen J."/>
            <person name="Kim Y.M."/>
            <person name="Honaas L."/>
            <person name="Yang Z."/>
            <person name="Spallek T."/>
            <person name="Conn C.E."/>
            <person name="Ichihashi Y."/>
            <person name="Cheong K."/>
            <person name="Cui S."/>
            <person name="Der J.P."/>
            <person name="Gundlach H."/>
            <person name="Jiao Y."/>
            <person name="Hori C."/>
            <person name="Ishida J.K."/>
            <person name="Kasahara H."/>
            <person name="Kiba T."/>
            <person name="Kim M.S."/>
            <person name="Koo N."/>
            <person name="Laohavisit A."/>
            <person name="Lee Y.H."/>
            <person name="Lumba S."/>
            <person name="McCourt P."/>
            <person name="Mortimer J.C."/>
            <person name="Mutuku J.M."/>
            <person name="Nomura T."/>
            <person name="Sasaki-Sekimoto Y."/>
            <person name="Seto Y."/>
            <person name="Wang Y."/>
            <person name="Wakatake T."/>
            <person name="Sakakibara H."/>
            <person name="Demura T."/>
            <person name="Yamaguchi S."/>
            <person name="Yoneyama K."/>
            <person name="Manabe R.I."/>
            <person name="Nelson D.C."/>
            <person name="Schulman A.H."/>
            <person name="Timko M.P."/>
            <person name="dePamphilis C.W."/>
            <person name="Choi D."/>
            <person name="Shirasu K."/>
        </authorList>
    </citation>
    <scope>NUCLEOTIDE SEQUENCE [LARGE SCALE GENOMIC DNA]</scope>
    <source>
        <strain evidence="2">cv. UVA1</strain>
    </source>
</reference>
<comment type="caution">
    <text evidence="1">The sequence shown here is derived from an EMBL/GenBank/DDBJ whole genome shotgun (WGS) entry which is preliminary data.</text>
</comment>
<protein>
    <submittedName>
        <fullName evidence="1">Mitochondrial distribution and morphology protein 10</fullName>
    </submittedName>
</protein>
<name>A0A5A7R7Y7_STRAF</name>
<organism evidence="1 2">
    <name type="scientific">Striga asiatica</name>
    <name type="common">Asiatic witchweed</name>
    <name type="synonym">Buchnera asiatica</name>
    <dbReference type="NCBI Taxonomy" id="4170"/>
    <lineage>
        <taxon>Eukaryota</taxon>
        <taxon>Viridiplantae</taxon>
        <taxon>Streptophyta</taxon>
        <taxon>Embryophyta</taxon>
        <taxon>Tracheophyta</taxon>
        <taxon>Spermatophyta</taxon>
        <taxon>Magnoliopsida</taxon>
        <taxon>eudicotyledons</taxon>
        <taxon>Gunneridae</taxon>
        <taxon>Pentapetalae</taxon>
        <taxon>asterids</taxon>
        <taxon>lamiids</taxon>
        <taxon>Lamiales</taxon>
        <taxon>Orobanchaceae</taxon>
        <taxon>Buchnereae</taxon>
        <taxon>Striga</taxon>
    </lineage>
</organism>
<evidence type="ECO:0000313" key="2">
    <source>
        <dbReference type="Proteomes" id="UP000325081"/>
    </source>
</evidence>
<dbReference type="EMBL" id="BKCP01010626">
    <property type="protein sequence ID" value="GER53522.1"/>
    <property type="molecule type" value="Genomic_DNA"/>
</dbReference>
<dbReference type="Proteomes" id="UP000325081">
    <property type="component" value="Unassembled WGS sequence"/>
</dbReference>
<accession>A0A5A7R7Y7</accession>